<organism evidence="2 3">
    <name type="scientific">Candidatus Magnetoglobus multicellularis str. Araruama</name>
    <dbReference type="NCBI Taxonomy" id="890399"/>
    <lineage>
        <taxon>Bacteria</taxon>
        <taxon>Pseudomonadati</taxon>
        <taxon>Thermodesulfobacteriota</taxon>
        <taxon>Desulfobacteria</taxon>
        <taxon>Desulfobacterales</taxon>
        <taxon>Desulfobacteraceae</taxon>
        <taxon>Candidatus Magnetoglobus</taxon>
    </lineage>
</organism>
<proteinExistence type="predicted"/>
<dbReference type="AlphaFoldDB" id="A0A1V1PB08"/>
<evidence type="ECO:0000313" key="2">
    <source>
        <dbReference type="EMBL" id="ETR72041.1"/>
    </source>
</evidence>
<accession>A0A1V1PB08</accession>
<evidence type="ECO:0000313" key="3">
    <source>
        <dbReference type="Proteomes" id="UP000189670"/>
    </source>
</evidence>
<keyword evidence="1" id="KW-0732">Signal</keyword>
<comment type="caution">
    <text evidence="2">The sequence shown here is derived from an EMBL/GenBank/DDBJ whole genome shotgun (WGS) entry which is preliminary data.</text>
</comment>
<dbReference type="EMBL" id="ATBP01000190">
    <property type="protein sequence ID" value="ETR72041.1"/>
    <property type="molecule type" value="Genomic_DNA"/>
</dbReference>
<feature type="signal peptide" evidence="1">
    <location>
        <begin position="1"/>
        <end position="24"/>
    </location>
</feature>
<evidence type="ECO:0000256" key="1">
    <source>
        <dbReference type="SAM" id="SignalP"/>
    </source>
</evidence>
<feature type="chain" id="PRO_5010711048" description="DUF1573 domain-containing protein" evidence="1">
    <location>
        <begin position="25"/>
        <end position="100"/>
    </location>
</feature>
<evidence type="ECO:0008006" key="4">
    <source>
        <dbReference type="Google" id="ProtNLM"/>
    </source>
</evidence>
<reference evidence="3" key="1">
    <citation type="submission" date="2012-11" db="EMBL/GenBank/DDBJ databases">
        <authorList>
            <person name="Lucero-Rivera Y.E."/>
            <person name="Tovar-Ramirez D."/>
        </authorList>
    </citation>
    <scope>NUCLEOTIDE SEQUENCE [LARGE SCALE GENOMIC DNA]</scope>
    <source>
        <strain evidence="3">Araruama</strain>
    </source>
</reference>
<gene>
    <name evidence="2" type="ORF">OMM_07749</name>
</gene>
<sequence>MKKNCIIVLLISVFLVISVQTYVAGTNEKAPTKEGLVAVEKAPTKEVAVKKVPTTEGPVAVVPNPKFEAEPVLEGEDITHEFIIKNTGTQALNISRVKTG</sequence>
<name>A0A1V1PB08_9BACT</name>
<protein>
    <recommendedName>
        <fullName evidence="4">DUF1573 domain-containing protein</fullName>
    </recommendedName>
</protein>
<dbReference type="Proteomes" id="UP000189670">
    <property type="component" value="Unassembled WGS sequence"/>
</dbReference>